<dbReference type="PANTHER" id="PTHR30537:SF58">
    <property type="entry name" value="HTH-TYPE TRANSCRIPTIONAL REGULATOR PERR"/>
    <property type="match status" value="1"/>
</dbReference>
<dbReference type="Pfam" id="PF00126">
    <property type="entry name" value="HTH_1"/>
    <property type="match status" value="1"/>
</dbReference>
<dbReference type="SUPFAM" id="SSF46785">
    <property type="entry name" value="Winged helix' DNA-binding domain"/>
    <property type="match status" value="1"/>
</dbReference>
<dbReference type="PRINTS" id="PR00039">
    <property type="entry name" value="HTHLYSR"/>
</dbReference>
<evidence type="ECO:0000313" key="7">
    <source>
        <dbReference type="Proteomes" id="UP000198841"/>
    </source>
</evidence>
<reference evidence="6 7" key="1">
    <citation type="submission" date="2016-10" db="EMBL/GenBank/DDBJ databases">
        <authorList>
            <person name="Varghese N."/>
            <person name="Submissions S."/>
        </authorList>
    </citation>
    <scope>NUCLEOTIDE SEQUENCE [LARGE SCALE GENOMIC DNA]</scope>
    <source>
        <strain evidence="6 7">YR512</strain>
    </source>
</reference>
<name>A0A1I3RL33_9GAMM</name>
<evidence type="ECO:0000256" key="2">
    <source>
        <dbReference type="ARBA" id="ARBA00023015"/>
    </source>
</evidence>
<comment type="caution">
    <text evidence="6">The sequence shown here is derived from an EMBL/GenBank/DDBJ whole genome shotgun (WGS) entry which is preliminary data.</text>
</comment>
<evidence type="ECO:0000313" key="6">
    <source>
        <dbReference type="EMBL" id="SFJ47324.1"/>
    </source>
</evidence>
<dbReference type="PANTHER" id="PTHR30537">
    <property type="entry name" value="HTH-TYPE TRANSCRIPTIONAL REGULATOR"/>
    <property type="match status" value="1"/>
</dbReference>
<evidence type="ECO:0000256" key="3">
    <source>
        <dbReference type="ARBA" id="ARBA00023125"/>
    </source>
</evidence>
<dbReference type="InterPro" id="IPR005119">
    <property type="entry name" value="LysR_subst-bd"/>
</dbReference>
<sequence length="305" mass="34164">MRKLPSLNMLRLFEETCRTLSFSKAADALFMTQSAASRQMRQLETFLGKDLFVRSHSGLLLTPEAIQLLPVVRQSLDLLEEGVRGVQQHNPRQHLRLQVAPTFATRWLAPRLVTLRQQHRHLQIMLISEARQKYSDFDCAIRFGSQEEAQAAGGEGEWLCHETLVLVASPLLMLDGAWPDINLMPQLHILNGDSRLDNWARWCQACGEAPALEDNGLAFSTQDQVINACVTGAGYAVLDRAMVRNELNNGVLVQVSSQMLASANGYWLEVPGGKQTLPRVTVFRDWLLTEMQRFNAAAPIATMTL</sequence>
<dbReference type="GO" id="GO:0003677">
    <property type="term" value="F:DNA binding"/>
    <property type="evidence" value="ECO:0007669"/>
    <property type="project" value="UniProtKB-KW"/>
</dbReference>
<keyword evidence="4" id="KW-0804">Transcription</keyword>
<dbReference type="Gene3D" id="1.10.10.10">
    <property type="entry name" value="Winged helix-like DNA-binding domain superfamily/Winged helix DNA-binding domain"/>
    <property type="match status" value="1"/>
</dbReference>
<organism evidence="6 7">
    <name type="scientific">Candidatus Pantoea symbiotica</name>
    <dbReference type="NCBI Taxonomy" id="1884370"/>
    <lineage>
        <taxon>Bacteria</taxon>
        <taxon>Pseudomonadati</taxon>
        <taxon>Pseudomonadota</taxon>
        <taxon>Gammaproteobacteria</taxon>
        <taxon>Enterobacterales</taxon>
        <taxon>Erwiniaceae</taxon>
        <taxon>Pantoea</taxon>
    </lineage>
</organism>
<evidence type="ECO:0000256" key="1">
    <source>
        <dbReference type="ARBA" id="ARBA00009437"/>
    </source>
</evidence>
<gene>
    <name evidence="6" type="ORF">SAMN05518863_101611</name>
</gene>
<dbReference type="InterPro" id="IPR058163">
    <property type="entry name" value="LysR-type_TF_proteobact-type"/>
</dbReference>
<protein>
    <submittedName>
        <fullName evidence="6">DNA-binding transcriptional regulator, LysR family</fullName>
    </submittedName>
</protein>
<accession>A0A1I3RL33</accession>
<proteinExistence type="inferred from homology"/>
<dbReference type="RefSeq" id="WP_008102515.1">
    <property type="nucleotide sequence ID" value="NZ_FOSD01000001.1"/>
</dbReference>
<comment type="similarity">
    <text evidence="1">Belongs to the LysR transcriptional regulatory family.</text>
</comment>
<evidence type="ECO:0000259" key="5">
    <source>
        <dbReference type="PROSITE" id="PS50931"/>
    </source>
</evidence>
<dbReference type="SUPFAM" id="SSF53850">
    <property type="entry name" value="Periplasmic binding protein-like II"/>
    <property type="match status" value="1"/>
</dbReference>
<feature type="domain" description="HTH lysR-type" evidence="5">
    <location>
        <begin position="5"/>
        <end position="62"/>
    </location>
</feature>
<evidence type="ECO:0000256" key="4">
    <source>
        <dbReference type="ARBA" id="ARBA00023163"/>
    </source>
</evidence>
<dbReference type="InterPro" id="IPR000847">
    <property type="entry name" value="LysR_HTH_N"/>
</dbReference>
<keyword evidence="3 6" id="KW-0238">DNA-binding</keyword>
<dbReference type="Proteomes" id="UP000198841">
    <property type="component" value="Unassembled WGS sequence"/>
</dbReference>
<dbReference type="EMBL" id="FOSD01000001">
    <property type="protein sequence ID" value="SFJ47324.1"/>
    <property type="molecule type" value="Genomic_DNA"/>
</dbReference>
<keyword evidence="7" id="KW-1185">Reference proteome</keyword>
<keyword evidence="2" id="KW-0805">Transcription regulation</keyword>
<dbReference type="InterPro" id="IPR036390">
    <property type="entry name" value="WH_DNA-bd_sf"/>
</dbReference>
<dbReference type="InterPro" id="IPR036388">
    <property type="entry name" value="WH-like_DNA-bd_sf"/>
</dbReference>
<dbReference type="Gene3D" id="3.40.190.10">
    <property type="entry name" value="Periplasmic binding protein-like II"/>
    <property type="match status" value="2"/>
</dbReference>
<dbReference type="PROSITE" id="PS50931">
    <property type="entry name" value="HTH_LYSR"/>
    <property type="match status" value="1"/>
</dbReference>
<dbReference type="Pfam" id="PF03466">
    <property type="entry name" value="LysR_substrate"/>
    <property type="match status" value="1"/>
</dbReference>